<dbReference type="Gene3D" id="3.10.10.10">
    <property type="entry name" value="HIV Type 1 Reverse Transcriptase, subunit A, domain 1"/>
    <property type="match status" value="1"/>
</dbReference>
<evidence type="ECO:0000313" key="1">
    <source>
        <dbReference type="EMBL" id="MBW0487143.1"/>
    </source>
</evidence>
<dbReference type="InterPro" id="IPR043502">
    <property type="entry name" value="DNA/RNA_pol_sf"/>
</dbReference>
<dbReference type="OrthoDB" id="2595244at2759"/>
<dbReference type="SUPFAM" id="SSF56672">
    <property type="entry name" value="DNA/RNA polymerases"/>
    <property type="match status" value="1"/>
</dbReference>
<comment type="caution">
    <text evidence="1">The sequence shown here is derived from an EMBL/GenBank/DDBJ whole genome shotgun (WGS) entry which is preliminary data.</text>
</comment>
<keyword evidence="2" id="KW-1185">Reference proteome</keyword>
<dbReference type="InterPro" id="IPR053134">
    <property type="entry name" value="RNA-dir_DNA_polymerase"/>
</dbReference>
<organism evidence="1 2">
    <name type="scientific">Austropuccinia psidii MF-1</name>
    <dbReference type="NCBI Taxonomy" id="1389203"/>
    <lineage>
        <taxon>Eukaryota</taxon>
        <taxon>Fungi</taxon>
        <taxon>Dikarya</taxon>
        <taxon>Basidiomycota</taxon>
        <taxon>Pucciniomycotina</taxon>
        <taxon>Pucciniomycetes</taxon>
        <taxon>Pucciniales</taxon>
        <taxon>Sphaerophragmiaceae</taxon>
        <taxon>Austropuccinia</taxon>
    </lineage>
</organism>
<accession>A0A9Q3CND6</accession>
<dbReference type="AlphaFoldDB" id="A0A9Q3CND6"/>
<protein>
    <submittedName>
        <fullName evidence="1">Uncharacterized protein</fullName>
    </submittedName>
</protein>
<reference evidence="1" key="1">
    <citation type="submission" date="2021-03" db="EMBL/GenBank/DDBJ databases">
        <title>Draft genome sequence of rust myrtle Austropuccinia psidii MF-1, a brazilian biotype.</title>
        <authorList>
            <person name="Quecine M.C."/>
            <person name="Pachon D.M.R."/>
            <person name="Bonatelli M.L."/>
            <person name="Correr F.H."/>
            <person name="Franceschini L.M."/>
            <person name="Leite T.F."/>
            <person name="Margarido G.R.A."/>
            <person name="Almeida C.A."/>
            <person name="Ferrarezi J.A."/>
            <person name="Labate C.A."/>
        </authorList>
    </citation>
    <scope>NUCLEOTIDE SEQUENCE</scope>
    <source>
        <strain evidence="1">MF-1</strain>
    </source>
</reference>
<gene>
    <name evidence="1" type="ORF">O181_026858</name>
</gene>
<evidence type="ECO:0000313" key="2">
    <source>
        <dbReference type="Proteomes" id="UP000765509"/>
    </source>
</evidence>
<proteinExistence type="predicted"/>
<name>A0A9Q3CND6_9BASI</name>
<dbReference type="Proteomes" id="UP000765509">
    <property type="component" value="Unassembled WGS sequence"/>
</dbReference>
<sequence length="98" mass="11401">MLNIERPYIQPLRGPAYTESPSLREALKLQIKELLDLGVIRKVHQNEEVEITKPVKVEWKNGKFRMVIDSRDLNTCMVPDRYPIPNIQISITQISQES</sequence>
<dbReference type="PANTHER" id="PTHR24559:SF444">
    <property type="entry name" value="REVERSE TRANSCRIPTASE DOMAIN-CONTAINING PROTEIN"/>
    <property type="match status" value="1"/>
</dbReference>
<dbReference type="EMBL" id="AVOT02009006">
    <property type="protein sequence ID" value="MBW0487143.1"/>
    <property type="molecule type" value="Genomic_DNA"/>
</dbReference>
<dbReference type="PANTHER" id="PTHR24559">
    <property type="entry name" value="TRANSPOSON TY3-I GAG-POL POLYPROTEIN"/>
    <property type="match status" value="1"/>
</dbReference>